<keyword evidence="1" id="KW-0472">Membrane</keyword>
<sequence>MTVERRVRSSGISSWIVVTFSLLGSAVGEFMSLIKIQAVPWLEIPATELSLEDPCLSLNFPRVYQIFKIDFGFLKQIELHHEVGQALRMRKKKMSVTIEGAATTGTAKSDSEFKNTTQTLIEKLKSSNREIGTLKVKVTTCNGNAINMSDICLDLVEADAVRRLITNLNQTGILGDVIKKHSETRSVGHGIGCCSSVSVGGIWTLTGWGLGAVVLIGSITAAYTGKVDFDSFREALNRVVAFLVCQFIVAARAGPYKDMWDYYLMMFGLDFCDFNKEDYGKAPLAQRVDHLKRTFEEFTENIDWINEHEGLGLERGGDSNAQTA</sequence>
<organism evidence="2 3">
    <name type="scientific">Hypocrea virens (strain Gv29-8 / FGSC 10586)</name>
    <name type="common">Gliocladium virens</name>
    <name type="synonym">Trichoderma virens</name>
    <dbReference type="NCBI Taxonomy" id="413071"/>
    <lineage>
        <taxon>Eukaryota</taxon>
        <taxon>Fungi</taxon>
        <taxon>Dikarya</taxon>
        <taxon>Ascomycota</taxon>
        <taxon>Pezizomycotina</taxon>
        <taxon>Sordariomycetes</taxon>
        <taxon>Hypocreomycetidae</taxon>
        <taxon>Hypocreales</taxon>
        <taxon>Hypocreaceae</taxon>
        <taxon>Trichoderma</taxon>
    </lineage>
</organism>
<dbReference type="EMBL" id="ABDF02000087">
    <property type="protein sequence ID" value="EHK17971.1"/>
    <property type="molecule type" value="Genomic_DNA"/>
</dbReference>
<accession>G9N5C6</accession>
<reference evidence="2 3" key="1">
    <citation type="journal article" date="2011" name="Genome Biol.">
        <title>Comparative genome sequence analysis underscores mycoparasitism as the ancestral life style of Trichoderma.</title>
        <authorList>
            <person name="Kubicek C.P."/>
            <person name="Herrera-Estrella A."/>
            <person name="Seidl-Seiboth V."/>
            <person name="Martinez D.A."/>
            <person name="Druzhinina I.S."/>
            <person name="Thon M."/>
            <person name="Zeilinger S."/>
            <person name="Casas-Flores S."/>
            <person name="Horwitz B.A."/>
            <person name="Mukherjee P.K."/>
            <person name="Mukherjee M."/>
            <person name="Kredics L."/>
            <person name="Alcaraz L.D."/>
            <person name="Aerts A."/>
            <person name="Antal Z."/>
            <person name="Atanasova L."/>
            <person name="Cervantes-Badillo M.G."/>
            <person name="Challacombe J."/>
            <person name="Chertkov O."/>
            <person name="McCluskey K."/>
            <person name="Coulpier F."/>
            <person name="Deshpande N."/>
            <person name="von Doehren H."/>
            <person name="Ebbole D.J."/>
            <person name="Esquivel-Naranjo E.U."/>
            <person name="Fekete E."/>
            <person name="Flipphi M."/>
            <person name="Glaser F."/>
            <person name="Gomez-Rodriguez E.Y."/>
            <person name="Gruber S."/>
            <person name="Han C."/>
            <person name="Henrissat B."/>
            <person name="Hermosa R."/>
            <person name="Hernandez-Onate M."/>
            <person name="Karaffa L."/>
            <person name="Kosti I."/>
            <person name="Le Crom S."/>
            <person name="Lindquist E."/>
            <person name="Lucas S."/>
            <person name="Luebeck M."/>
            <person name="Luebeck P.S."/>
            <person name="Margeot A."/>
            <person name="Metz B."/>
            <person name="Misra M."/>
            <person name="Nevalainen H."/>
            <person name="Omann M."/>
            <person name="Packer N."/>
            <person name="Perrone G."/>
            <person name="Uresti-Rivera E.E."/>
            <person name="Salamov A."/>
            <person name="Schmoll M."/>
            <person name="Seiboth B."/>
            <person name="Shapiro H."/>
            <person name="Sukno S."/>
            <person name="Tamayo-Ramos J.A."/>
            <person name="Tisch D."/>
            <person name="Wiest A."/>
            <person name="Wilkinson H.H."/>
            <person name="Zhang M."/>
            <person name="Coutinho P.M."/>
            <person name="Kenerley C.M."/>
            <person name="Monte E."/>
            <person name="Baker S.E."/>
            <person name="Grigoriev I.V."/>
        </authorList>
    </citation>
    <scope>NUCLEOTIDE SEQUENCE [LARGE SCALE GENOMIC DNA]</scope>
    <source>
        <strain evidence="3">Gv29-8 / FGSC 10586</strain>
    </source>
</reference>
<dbReference type="OrthoDB" id="10409713at2759"/>
<dbReference type="RefSeq" id="XP_013952172.1">
    <property type="nucleotide sequence ID" value="XM_014096697.1"/>
</dbReference>
<protein>
    <submittedName>
        <fullName evidence="2">Uncharacterized protein</fullName>
    </submittedName>
</protein>
<dbReference type="STRING" id="413071.G9N5C6"/>
<evidence type="ECO:0000313" key="2">
    <source>
        <dbReference type="EMBL" id="EHK17971.1"/>
    </source>
</evidence>
<gene>
    <name evidence="2" type="ORF">TRIVIDRAFT_226094</name>
</gene>
<dbReference type="VEuPathDB" id="FungiDB:TRIVIDRAFT_226094"/>
<proteinExistence type="predicted"/>
<dbReference type="OMA" id="FTENIDW"/>
<dbReference type="GeneID" id="25791999"/>
<dbReference type="Proteomes" id="UP000007115">
    <property type="component" value="Unassembled WGS sequence"/>
</dbReference>
<evidence type="ECO:0000256" key="1">
    <source>
        <dbReference type="SAM" id="Phobius"/>
    </source>
</evidence>
<dbReference type="HOGENOM" id="CLU_858050_0_0_1"/>
<dbReference type="InParanoid" id="G9N5C6"/>
<keyword evidence="1" id="KW-1133">Transmembrane helix</keyword>
<keyword evidence="3" id="KW-1185">Reference proteome</keyword>
<dbReference type="AlphaFoldDB" id="G9N5C6"/>
<comment type="caution">
    <text evidence="2">The sequence shown here is derived from an EMBL/GenBank/DDBJ whole genome shotgun (WGS) entry which is preliminary data.</text>
</comment>
<name>G9N5C6_HYPVG</name>
<evidence type="ECO:0000313" key="3">
    <source>
        <dbReference type="Proteomes" id="UP000007115"/>
    </source>
</evidence>
<feature type="transmembrane region" description="Helical" evidence="1">
    <location>
        <begin position="12"/>
        <end position="34"/>
    </location>
</feature>
<dbReference type="eggNOG" id="ENOG502RN23">
    <property type="taxonomic scope" value="Eukaryota"/>
</dbReference>
<keyword evidence="1" id="KW-0812">Transmembrane</keyword>